<name>A0A0D8XCD9_DICVI</name>
<keyword evidence="1" id="KW-0812">Transmembrane</keyword>
<dbReference type="Proteomes" id="UP000053766">
    <property type="component" value="Unassembled WGS sequence"/>
</dbReference>
<gene>
    <name evidence="2" type="ORF">DICVIV_11763</name>
</gene>
<evidence type="ECO:0008006" key="4">
    <source>
        <dbReference type="Google" id="ProtNLM"/>
    </source>
</evidence>
<feature type="transmembrane region" description="Helical" evidence="1">
    <location>
        <begin position="35"/>
        <end position="52"/>
    </location>
</feature>
<dbReference type="Pfam" id="PF10321">
    <property type="entry name" value="7TM_GPCR_Srt"/>
    <property type="match status" value="1"/>
</dbReference>
<keyword evidence="1" id="KW-0472">Membrane</keyword>
<proteinExistence type="predicted"/>
<dbReference type="AlphaFoldDB" id="A0A0D8XCD9"/>
<reference evidence="2 3" key="1">
    <citation type="submission" date="2013-11" db="EMBL/GenBank/DDBJ databases">
        <title>Draft genome of the bovine lungworm Dictyocaulus viviparus.</title>
        <authorList>
            <person name="Mitreva M."/>
        </authorList>
    </citation>
    <scope>NUCLEOTIDE SEQUENCE [LARGE SCALE GENOMIC DNA]</scope>
    <source>
        <strain evidence="2 3">HannoverDv2000</strain>
    </source>
</reference>
<reference evidence="3" key="2">
    <citation type="journal article" date="2016" name="Sci. Rep.">
        <title>Dictyocaulus viviparus genome, variome and transcriptome elucidate lungworm biology and support future intervention.</title>
        <authorList>
            <person name="McNulty S.N."/>
            <person name="Strube C."/>
            <person name="Rosa B.A."/>
            <person name="Martin J.C."/>
            <person name="Tyagi R."/>
            <person name="Choi Y.J."/>
            <person name="Wang Q."/>
            <person name="Hallsworth Pepin K."/>
            <person name="Zhang X."/>
            <person name="Ozersky P."/>
            <person name="Wilson R.K."/>
            <person name="Sternberg P.W."/>
            <person name="Gasser R.B."/>
            <person name="Mitreva M."/>
        </authorList>
    </citation>
    <scope>NUCLEOTIDE SEQUENCE [LARGE SCALE GENOMIC DNA]</scope>
    <source>
        <strain evidence="3">HannoverDv2000</strain>
    </source>
</reference>
<dbReference type="InterPro" id="IPR019425">
    <property type="entry name" value="7TM_GPCR_serpentine_rcpt_Srt"/>
</dbReference>
<accession>A0A0D8XCD9</accession>
<dbReference type="OrthoDB" id="10503612at2759"/>
<feature type="transmembrane region" description="Helical" evidence="1">
    <location>
        <begin position="6"/>
        <end position="23"/>
    </location>
</feature>
<evidence type="ECO:0000313" key="3">
    <source>
        <dbReference type="Proteomes" id="UP000053766"/>
    </source>
</evidence>
<evidence type="ECO:0000313" key="2">
    <source>
        <dbReference type="EMBL" id="KJH42253.1"/>
    </source>
</evidence>
<feature type="transmembrane region" description="Helical" evidence="1">
    <location>
        <begin position="64"/>
        <end position="84"/>
    </location>
</feature>
<keyword evidence="3" id="KW-1185">Reference proteome</keyword>
<sequence>MVPFILASFICYSLIFYTLKAKGMKKLGNTVTLNAFFYSLLCTLNFILWRFLKPLLHPKPIIYFWTNLPWIFWNGTYAITCILFNRLIRNNILKLLQCQRPNE</sequence>
<protein>
    <recommendedName>
        <fullName evidence="4">Serpentine receptor class gamma</fullName>
    </recommendedName>
</protein>
<keyword evidence="1" id="KW-1133">Transmembrane helix</keyword>
<organism evidence="2 3">
    <name type="scientific">Dictyocaulus viviparus</name>
    <name type="common">Bovine lungworm</name>
    <dbReference type="NCBI Taxonomy" id="29172"/>
    <lineage>
        <taxon>Eukaryota</taxon>
        <taxon>Metazoa</taxon>
        <taxon>Ecdysozoa</taxon>
        <taxon>Nematoda</taxon>
        <taxon>Chromadorea</taxon>
        <taxon>Rhabditida</taxon>
        <taxon>Rhabditina</taxon>
        <taxon>Rhabditomorpha</taxon>
        <taxon>Strongyloidea</taxon>
        <taxon>Metastrongylidae</taxon>
        <taxon>Dictyocaulus</taxon>
    </lineage>
</organism>
<dbReference type="EMBL" id="KN716689">
    <property type="protein sequence ID" value="KJH42253.1"/>
    <property type="molecule type" value="Genomic_DNA"/>
</dbReference>
<evidence type="ECO:0000256" key="1">
    <source>
        <dbReference type="SAM" id="Phobius"/>
    </source>
</evidence>